<name>A0A934VFR4_9BACT</name>
<keyword evidence="2" id="KW-1185">Reference proteome</keyword>
<reference evidence="1" key="1">
    <citation type="submission" date="2021-01" db="EMBL/GenBank/DDBJ databases">
        <title>Modified the classification status of verrucomicrobia.</title>
        <authorList>
            <person name="Feng X."/>
        </authorList>
    </citation>
    <scope>NUCLEOTIDE SEQUENCE</scope>
    <source>
        <strain evidence="1">KCTC 22201</strain>
    </source>
</reference>
<dbReference type="RefSeq" id="WP_200278718.1">
    <property type="nucleotide sequence ID" value="NZ_JAENII010000006.1"/>
</dbReference>
<dbReference type="Proteomes" id="UP000658278">
    <property type="component" value="Unassembled WGS sequence"/>
</dbReference>
<protein>
    <submittedName>
        <fullName evidence="1">Uncharacterized protein</fullName>
    </submittedName>
</protein>
<sequence length="332" mass="37743">MSEPRTQPPLKVEPVRRYRRPGYPTSEDFDPAVLLAHPYPFSSRFRTWVTTFGASSLLCSWVGAEPPEANGLENPLTIAKNGLPYRSSPFGTGMPSYISEDLARQVIERVFREAGYELKQGEQYRKGDVVFTTSGYDPGARVGYVWGDWESLDRRDAIIDWSTPKLGEAEIKNLIKQEAQDPAACSAQLERLAGQLKRMDPEGKRTKAIDEAMARKSVRGKAETLALILDEIQSEEGDERISLEEMKALEERKNGEHDFIAVINRYDLRFASHGWDRDLHEKQMKARQIENEDERRAALEKIEKEHAAKGLKELEEAVSDYLSWARSQGLQN</sequence>
<dbReference type="EMBL" id="JAENII010000006">
    <property type="protein sequence ID" value="MBK1827267.1"/>
    <property type="molecule type" value="Genomic_DNA"/>
</dbReference>
<organism evidence="1 2">
    <name type="scientific">Haloferula rosea</name>
    <dbReference type="NCBI Taxonomy" id="490093"/>
    <lineage>
        <taxon>Bacteria</taxon>
        <taxon>Pseudomonadati</taxon>
        <taxon>Verrucomicrobiota</taxon>
        <taxon>Verrucomicrobiia</taxon>
        <taxon>Verrucomicrobiales</taxon>
        <taxon>Verrucomicrobiaceae</taxon>
        <taxon>Haloferula</taxon>
    </lineage>
</organism>
<dbReference type="AlphaFoldDB" id="A0A934VFR4"/>
<evidence type="ECO:0000313" key="1">
    <source>
        <dbReference type="EMBL" id="MBK1827267.1"/>
    </source>
</evidence>
<evidence type="ECO:0000313" key="2">
    <source>
        <dbReference type="Proteomes" id="UP000658278"/>
    </source>
</evidence>
<proteinExistence type="predicted"/>
<comment type="caution">
    <text evidence="1">The sequence shown here is derived from an EMBL/GenBank/DDBJ whole genome shotgun (WGS) entry which is preliminary data.</text>
</comment>
<accession>A0A934VFR4</accession>
<gene>
    <name evidence="1" type="ORF">JIN81_09550</name>
</gene>